<evidence type="ECO:0000313" key="2">
    <source>
        <dbReference type="EMBL" id="VUC21298.1"/>
    </source>
</evidence>
<reference evidence="2 3" key="1">
    <citation type="submission" date="2019-06" db="EMBL/GenBank/DDBJ databases">
        <authorList>
            <person name="Broberg M."/>
        </authorList>
    </citation>
    <scope>NUCLEOTIDE SEQUENCE [LARGE SCALE GENOMIC DNA]</scope>
</reference>
<dbReference type="PANTHER" id="PTHR35910">
    <property type="entry name" value="2EXR DOMAIN-CONTAINING PROTEIN"/>
    <property type="match status" value="1"/>
</dbReference>
<evidence type="ECO:0000313" key="3">
    <source>
        <dbReference type="Proteomes" id="UP000766486"/>
    </source>
</evidence>
<dbReference type="Proteomes" id="UP000766486">
    <property type="component" value="Unassembled WGS sequence"/>
</dbReference>
<evidence type="ECO:0000259" key="1">
    <source>
        <dbReference type="Pfam" id="PF20150"/>
    </source>
</evidence>
<protein>
    <recommendedName>
        <fullName evidence="1">2EXR domain-containing protein</fullName>
    </recommendedName>
</protein>
<keyword evidence="3" id="KW-1185">Reference proteome</keyword>
<dbReference type="EMBL" id="CABFNS010000368">
    <property type="protein sequence ID" value="VUC21298.1"/>
    <property type="molecule type" value="Genomic_DNA"/>
</dbReference>
<dbReference type="InterPro" id="IPR045518">
    <property type="entry name" value="2EXR"/>
</dbReference>
<name>A0ABY6TRP1_BIOOC</name>
<dbReference type="Pfam" id="PF20150">
    <property type="entry name" value="2EXR"/>
    <property type="match status" value="1"/>
</dbReference>
<feature type="domain" description="2EXR" evidence="1">
    <location>
        <begin position="28"/>
        <end position="125"/>
    </location>
</feature>
<sequence>MEASQLRFKTLNQIHFPNEKLSSPCVEFHFFTCLPPELKIKVWELSLPYRRRLFTLRLNHEPKNEAGLTRGYKVSIEQLPRTIPQSSVCVESRQVTRRLFRLPLQVNTDSDRPVTIWINPDSDHLFLRRFDLEITTFAHFILDLKNSDVQGKGALHIAFDSLCRTSVPSLKTLSVDLANKLPQETIAALREWVLGMQSIWFIHLLSSESRLGSGPISGTGNLTIKGLNRSIPVFPHAVEFDLFEEDIRPYQPSLKSHTVFYNPTSAVKAWEAMENELGIRSDTWPQPARQISHILAVTARQGYLRPASAEVRCAKTMDDYLQLEQDRTRDFFDRGAGTFFPQWRETEDQENLLSAAGFWLFPYGTFDTLDERLTGKACQDLSGQRPGLGLFEF</sequence>
<comment type="caution">
    <text evidence="2">The sequence shown here is derived from an EMBL/GenBank/DDBJ whole genome shotgun (WGS) entry which is preliminary data.</text>
</comment>
<organism evidence="2 3">
    <name type="scientific">Bionectria ochroleuca</name>
    <name type="common">Gliocladium roseum</name>
    <dbReference type="NCBI Taxonomy" id="29856"/>
    <lineage>
        <taxon>Eukaryota</taxon>
        <taxon>Fungi</taxon>
        <taxon>Dikarya</taxon>
        <taxon>Ascomycota</taxon>
        <taxon>Pezizomycotina</taxon>
        <taxon>Sordariomycetes</taxon>
        <taxon>Hypocreomycetidae</taxon>
        <taxon>Hypocreales</taxon>
        <taxon>Bionectriaceae</taxon>
        <taxon>Clonostachys</taxon>
    </lineage>
</organism>
<accession>A0ABY6TRP1</accession>
<dbReference type="PANTHER" id="PTHR35910:SF1">
    <property type="entry name" value="2EXR DOMAIN-CONTAINING PROTEIN"/>
    <property type="match status" value="1"/>
</dbReference>
<gene>
    <name evidence="2" type="ORF">CLO192961_LOCUS48744</name>
</gene>
<proteinExistence type="predicted"/>